<reference evidence="1 2" key="1">
    <citation type="journal article" date="2018" name="PLoS Genet.">
        <title>Population sequencing reveals clonal diversity and ancestral inbreeding in the grapevine cultivar Chardonnay.</title>
        <authorList>
            <person name="Roach M.J."/>
            <person name="Johnson D.L."/>
            <person name="Bohlmann J."/>
            <person name="van Vuuren H.J."/>
            <person name="Jones S.J."/>
            <person name="Pretorius I.S."/>
            <person name="Schmidt S.A."/>
            <person name="Borneman A.R."/>
        </authorList>
    </citation>
    <scope>NUCLEOTIDE SEQUENCE [LARGE SCALE GENOMIC DNA]</scope>
    <source>
        <strain evidence="2">cv. Chardonnay</strain>
        <tissue evidence="1">Leaf</tissue>
    </source>
</reference>
<proteinExistence type="predicted"/>
<evidence type="ECO:0000313" key="1">
    <source>
        <dbReference type="EMBL" id="RVX20132.1"/>
    </source>
</evidence>
<accession>A0A438KFZ7</accession>
<evidence type="ECO:0000313" key="2">
    <source>
        <dbReference type="Proteomes" id="UP000288805"/>
    </source>
</evidence>
<sequence length="419" mass="45371">MSWILSENILHALSFFGCHEGTDVREGEMHPPGWPLLLVLSDSIGERLTGCHIGQFALVVQCPKDVVEDPLNPDKIRPGFSRPETVSHVATNACTRSPNCLGQQDTPHRSLLSRDKMRASRCGCSVRVGSTGGKMIVPSMGRGPLLSPGRMELMRSRIDGPQQFLPFSPRVMSCLDELLDQILEAPACFCRVTVFLVETHLLLRSLVDGRVGAAYPGDSVPPASIGWPWLAGGLAFLSASPLDGRPATKTCWVAARTSSSSIEYLLAHASLEDLLGQHPYCKPLLEGADILLVSSGAQVLSHESFGQVLKLPTELGGFPSLLLPLGANERSASWGVTRGHDAGERFAPWGGQGQGVVPRLWPLVALIFQALGPSLARIEFDNWIFYHVVFLLKILEALNLLLGLLNADVEEALMLKPDA</sequence>
<dbReference type="Proteomes" id="UP000288805">
    <property type="component" value="Unassembled WGS sequence"/>
</dbReference>
<protein>
    <submittedName>
        <fullName evidence="1">Uncharacterized protein</fullName>
    </submittedName>
</protein>
<dbReference type="EMBL" id="QGNW01000007">
    <property type="protein sequence ID" value="RVX20132.1"/>
    <property type="molecule type" value="Genomic_DNA"/>
</dbReference>
<organism evidence="1 2">
    <name type="scientific">Vitis vinifera</name>
    <name type="common">Grape</name>
    <dbReference type="NCBI Taxonomy" id="29760"/>
    <lineage>
        <taxon>Eukaryota</taxon>
        <taxon>Viridiplantae</taxon>
        <taxon>Streptophyta</taxon>
        <taxon>Embryophyta</taxon>
        <taxon>Tracheophyta</taxon>
        <taxon>Spermatophyta</taxon>
        <taxon>Magnoliopsida</taxon>
        <taxon>eudicotyledons</taxon>
        <taxon>Gunneridae</taxon>
        <taxon>Pentapetalae</taxon>
        <taxon>rosids</taxon>
        <taxon>Vitales</taxon>
        <taxon>Vitaceae</taxon>
        <taxon>Viteae</taxon>
        <taxon>Vitis</taxon>
    </lineage>
</organism>
<gene>
    <name evidence="1" type="ORF">CK203_004760</name>
</gene>
<comment type="caution">
    <text evidence="1">The sequence shown here is derived from an EMBL/GenBank/DDBJ whole genome shotgun (WGS) entry which is preliminary data.</text>
</comment>
<dbReference type="AlphaFoldDB" id="A0A438KFZ7"/>
<name>A0A438KFZ7_VITVI</name>